<protein>
    <submittedName>
        <fullName evidence="1">Uncharacterized protein</fullName>
    </submittedName>
</protein>
<organism evidence="1 2">
    <name type="scientific">Nocardioides perillae</name>
    <dbReference type="NCBI Taxonomy" id="1119534"/>
    <lineage>
        <taxon>Bacteria</taxon>
        <taxon>Bacillati</taxon>
        <taxon>Actinomycetota</taxon>
        <taxon>Actinomycetes</taxon>
        <taxon>Propionibacteriales</taxon>
        <taxon>Nocardioidaceae</taxon>
        <taxon>Nocardioides</taxon>
    </lineage>
</organism>
<dbReference type="AlphaFoldDB" id="A0A7Y9RWI3"/>
<accession>A0A7Y9RWI3</accession>
<dbReference type="EMBL" id="JACCAC010000001">
    <property type="protein sequence ID" value="NYG55952.1"/>
    <property type="molecule type" value="Genomic_DNA"/>
</dbReference>
<comment type="caution">
    <text evidence="1">The sequence shown here is derived from an EMBL/GenBank/DDBJ whole genome shotgun (WGS) entry which is preliminary data.</text>
</comment>
<dbReference type="Proteomes" id="UP000544110">
    <property type="component" value="Unassembled WGS sequence"/>
</dbReference>
<keyword evidence="2" id="KW-1185">Reference proteome</keyword>
<evidence type="ECO:0000313" key="1">
    <source>
        <dbReference type="EMBL" id="NYG55952.1"/>
    </source>
</evidence>
<sequence>MIIATGLVSACGQGGVDEGNRLRTPSAHGWAIAVEPGAPFTDGFEVLQLVGDGAVTITDVDLVGADGLRVVGARVAGDERRFASIQFMSSFPPSRARDRRELGTLLPAVGATLDPTENENGWELLIGIEADEDGVFVRDGIRVEYVSGGETYQQTFPAALTVCVRAVVERAADCDGE</sequence>
<dbReference type="RefSeq" id="WP_179518308.1">
    <property type="nucleotide sequence ID" value="NZ_JACCAC010000001.1"/>
</dbReference>
<evidence type="ECO:0000313" key="2">
    <source>
        <dbReference type="Proteomes" id="UP000544110"/>
    </source>
</evidence>
<reference evidence="1 2" key="1">
    <citation type="submission" date="2020-07" db="EMBL/GenBank/DDBJ databases">
        <title>Sequencing the genomes of 1000 actinobacteria strains.</title>
        <authorList>
            <person name="Klenk H.-P."/>
        </authorList>
    </citation>
    <scope>NUCLEOTIDE SEQUENCE [LARGE SCALE GENOMIC DNA]</scope>
    <source>
        <strain evidence="1 2">DSM 24552</strain>
    </source>
</reference>
<name>A0A7Y9RWI3_9ACTN</name>
<gene>
    <name evidence="1" type="ORF">BJ989_002256</name>
</gene>
<proteinExistence type="predicted"/>